<name>A0ACB7WXW5_9ERIC</name>
<organism evidence="1 2">
    <name type="scientific">Vaccinium darrowii</name>
    <dbReference type="NCBI Taxonomy" id="229202"/>
    <lineage>
        <taxon>Eukaryota</taxon>
        <taxon>Viridiplantae</taxon>
        <taxon>Streptophyta</taxon>
        <taxon>Embryophyta</taxon>
        <taxon>Tracheophyta</taxon>
        <taxon>Spermatophyta</taxon>
        <taxon>Magnoliopsida</taxon>
        <taxon>eudicotyledons</taxon>
        <taxon>Gunneridae</taxon>
        <taxon>Pentapetalae</taxon>
        <taxon>asterids</taxon>
        <taxon>Ericales</taxon>
        <taxon>Ericaceae</taxon>
        <taxon>Vaccinioideae</taxon>
        <taxon>Vaccinieae</taxon>
        <taxon>Vaccinium</taxon>
    </lineage>
</organism>
<keyword evidence="2" id="KW-1185">Reference proteome</keyword>
<protein>
    <submittedName>
        <fullName evidence="1">Uncharacterized protein</fullName>
    </submittedName>
</protein>
<reference evidence="1 2" key="1">
    <citation type="journal article" date="2021" name="Hortic Res">
        <title>High-quality reference genome and annotation aids understanding of berry development for evergreen blueberry (Vaccinium darrowii).</title>
        <authorList>
            <person name="Yu J."/>
            <person name="Hulse-Kemp A.M."/>
            <person name="Babiker E."/>
            <person name="Staton M."/>
        </authorList>
    </citation>
    <scope>NUCLEOTIDE SEQUENCE [LARGE SCALE GENOMIC DNA]</scope>
    <source>
        <strain evidence="2">cv. NJ 8807/NJ 8810</strain>
        <tissue evidence="1">Young leaf</tissue>
    </source>
</reference>
<dbReference type="Proteomes" id="UP000828048">
    <property type="component" value="Chromosome 2"/>
</dbReference>
<evidence type="ECO:0000313" key="2">
    <source>
        <dbReference type="Proteomes" id="UP000828048"/>
    </source>
</evidence>
<evidence type="ECO:0000313" key="1">
    <source>
        <dbReference type="EMBL" id="KAH7833365.1"/>
    </source>
</evidence>
<proteinExistence type="predicted"/>
<accession>A0ACB7WXW5</accession>
<comment type="caution">
    <text evidence="1">The sequence shown here is derived from an EMBL/GenBank/DDBJ whole genome shotgun (WGS) entry which is preliminary data.</text>
</comment>
<dbReference type="EMBL" id="CM037152">
    <property type="protein sequence ID" value="KAH7833365.1"/>
    <property type="molecule type" value="Genomic_DNA"/>
</dbReference>
<gene>
    <name evidence="1" type="ORF">Vadar_005553</name>
</gene>
<sequence length="382" mass="43529">MAYWADLVQDLLILIARRVDFVEDFAAFGRVCRSWRLVAVKENFKGSQQIPWLMLAEEEEEEEEEGEGDDKNNRAVNGRRFVSITEGVVIGKLMLPEARGKRCLETRGWLVTISESGDMNLLHPLTRVQVSLPPITTLKYYYEDEMYNTYIQIQKAVLSSSPSGSSKDDYVLMIIYGGSGFLGFCRCGDKAWTTIETRLGCFMDITYFNGQFYAVNARGMIYVCDVGGRNPTEACPVGSEIQYTVAPNDERRPYIVELEGNLLIVIRDGYYPRFLGDYGNEGINEDDIVDESKIEYGTREFLVFKVDVSNWRGTELHNLGDNALFLGDNASIFVKASKFSGLRPNCIYYTDDCWPSYIHFKRGGGKEHGYLQLERWKPDCLL</sequence>